<evidence type="ECO:0000256" key="1">
    <source>
        <dbReference type="SAM" id="Phobius"/>
    </source>
</evidence>
<feature type="transmembrane region" description="Helical" evidence="1">
    <location>
        <begin position="44"/>
        <end position="63"/>
    </location>
</feature>
<reference evidence="2" key="2">
    <citation type="submission" date="2023-02" db="EMBL/GenBank/DDBJ databases">
        <authorList>
            <person name="Rayyan A."/>
            <person name="Meyer T."/>
            <person name="Kyndt J.A."/>
        </authorList>
    </citation>
    <scope>NUCLEOTIDE SEQUENCE</scope>
    <source>
        <strain evidence="2">DSM 9987</strain>
    </source>
</reference>
<sequence length="139" mass="14454">MPSESLLPQLRNAALFWLLLFAIAFANGALRELVLVRLLGPDALPVSGVTGILAMVTAIALFVRAARPGFGVAFAIGTMWLVLTLGAEAALVLASGKPLRAVVDAFSAGAVAEGDLFAPLVVFVALAPPLFALLRRPLH</sequence>
<keyword evidence="1" id="KW-0812">Transmembrane</keyword>
<comment type="caution">
    <text evidence="2">The sequence shown here is derived from an EMBL/GenBank/DDBJ whole genome shotgun (WGS) entry which is preliminary data.</text>
</comment>
<feature type="transmembrane region" description="Helical" evidence="1">
    <location>
        <begin position="116"/>
        <end position="134"/>
    </location>
</feature>
<organism evidence="2 3">
    <name type="scientific">Rhodoplanes tepidamans</name>
    <name type="common">Rhodoplanes cryptolactis</name>
    <dbReference type="NCBI Taxonomy" id="200616"/>
    <lineage>
        <taxon>Bacteria</taxon>
        <taxon>Pseudomonadati</taxon>
        <taxon>Pseudomonadota</taxon>
        <taxon>Alphaproteobacteria</taxon>
        <taxon>Hyphomicrobiales</taxon>
        <taxon>Nitrobacteraceae</taxon>
        <taxon>Rhodoplanes</taxon>
    </lineage>
</organism>
<keyword evidence="3" id="KW-1185">Reference proteome</keyword>
<accession>A0ABT5J9P1</accession>
<evidence type="ECO:0000313" key="3">
    <source>
        <dbReference type="Proteomes" id="UP001165652"/>
    </source>
</evidence>
<evidence type="ECO:0000313" key="2">
    <source>
        <dbReference type="EMBL" id="MDC7786354.1"/>
    </source>
</evidence>
<feature type="transmembrane region" description="Helical" evidence="1">
    <location>
        <begin position="70"/>
        <end position="96"/>
    </location>
</feature>
<keyword evidence="1" id="KW-1133">Transmembrane helix</keyword>
<reference evidence="2" key="1">
    <citation type="journal article" date="2023" name="Microbiol Resour">
        <title>Genome Sequences of Rhodoplanes serenus and Two Thermotolerant Strains, Rhodoplanes tepidamans and 'Rhodoplanes cryptolactis,' Further Refine the Genus.</title>
        <authorList>
            <person name="Rayyan A.A."/>
            <person name="Kyndt J.A."/>
        </authorList>
    </citation>
    <scope>NUCLEOTIDE SEQUENCE</scope>
    <source>
        <strain evidence="2">DSM 9987</strain>
    </source>
</reference>
<name>A0ABT5J9P1_RHOTP</name>
<protein>
    <submittedName>
        <fullName evidence="2">Uncharacterized protein</fullName>
    </submittedName>
</protein>
<dbReference type="EMBL" id="JAQQLI010000015">
    <property type="protein sequence ID" value="MDC7786354.1"/>
    <property type="molecule type" value="Genomic_DNA"/>
</dbReference>
<keyword evidence="1" id="KW-0472">Membrane</keyword>
<proteinExistence type="predicted"/>
<gene>
    <name evidence="2" type="ORF">PQJ73_11745</name>
</gene>
<dbReference type="RefSeq" id="WP_272777199.1">
    <property type="nucleotide sequence ID" value="NZ_JAQQLI010000015.1"/>
</dbReference>
<dbReference type="Proteomes" id="UP001165652">
    <property type="component" value="Unassembled WGS sequence"/>
</dbReference>